<gene>
    <name evidence="3" type="ORF">JYZ213_LOCUS12871</name>
    <name evidence="4" type="ORF">OXD698_LOCUS6996</name>
</gene>
<dbReference type="EMBL" id="CAJOAZ010000313">
    <property type="protein sequence ID" value="CAF3612496.1"/>
    <property type="molecule type" value="Genomic_DNA"/>
</dbReference>
<evidence type="ECO:0000256" key="1">
    <source>
        <dbReference type="ARBA" id="ARBA00007993"/>
    </source>
</evidence>
<name>A0A814CHN7_9BILA</name>
<dbReference type="Pfam" id="PF00149">
    <property type="entry name" value="Metallophos"/>
    <property type="match status" value="1"/>
</dbReference>
<comment type="similarity">
    <text evidence="1">Belongs to the UPF0046 family.</text>
</comment>
<dbReference type="InterPro" id="IPR004843">
    <property type="entry name" value="Calcineurin-like_PHP"/>
</dbReference>
<dbReference type="InterPro" id="IPR029052">
    <property type="entry name" value="Metallo-depent_PP-like"/>
</dbReference>
<reference evidence="3" key="1">
    <citation type="submission" date="2021-02" db="EMBL/GenBank/DDBJ databases">
        <authorList>
            <person name="Nowell W R."/>
        </authorList>
    </citation>
    <scope>NUCLEOTIDE SEQUENCE</scope>
</reference>
<feature type="domain" description="Calcineurin-like phosphoesterase" evidence="2">
    <location>
        <begin position="10"/>
        <end position="207"/>
    </location>
</feature>
<dbReference type="Gene3D" id="3.60.21.10">
    <property type="match status" value="1"/>
</dbReference>
<evidence type="ECO:0000313" key="3">
    <source>
        <dbReference type="EMBL" id="CAF0943495.1"/>
    </source>
</evidence>
<proteinExistence type="inferred from homology"/>
<dbReference type="Proteomes" id="UP000663844">
    <property type="component" value="Unassembled WGS sequence"/>
</dbReference>
<dbReference type="AlphaFoldDB" id="A0A814CHN7"/>
<dbReference type="PANTHER" id="PTHR12905:SF0">
    <property type="entry name" value="CALCINEURIN-LIKE PHOSPHOESTERASE DOMAIN-CONTAINING PROTEIN"/>
    <property type="match status" value="1"/>
</dbReference>
<accession>A0A814CHN7</accession>
<dbReference type="EMBL" id="CAJNOG010000101">
    <property type="protein sequence ID" value="CAF0943495.1"/>
    <property type="molecule type" value="Genomic_DNA"/>
</dbReference>
<organism evidence="3 5">
    <name type="scientific">Adineta steineri</name>
    <dbReference type="NCBI Taxonomy" id="433720"/>
    <lineage>
        <taxon>Eukaryota</taxon>
        <taxon>Metazoa</taxon>
        <taxon>Spiralia</taxon>
        <taxon>Gnathifera</taxon>
        <taxon>Rotifera</taxon>
        <taxon>Eurotatoria</taxon>
        <taxon>Bdelloidea</taxon>
        <taxon>Adinetida</taxon>
        <taxon>Adinetidae</taxon>
        <taxon>Adineta</taxon>
    </lineage>
</organism>
<evidence type="ECO:0000313" key="4">
    <source>
        <dbReference type="EMBL" id="CAF3612496.1"/>
    </source>
</evidence>
<dbReference type="GO" id="GO:0016787">
    <property type="term" value="F:hydrolase activity"/>
    <property type="evidence" value="ECO:0007669"/>
    <property type="project" value="InterPro"/>
</dbReference>
<dbReference type="InterPro" id="IPR051693">
    <property type="entry name" value="UPF0046_metallophosphoest"/>
</dbReference>
<dbReference type="PANTHER" id="PTHR12905">
    <property type="entry name" value="METALLOPHOSPHOESTERASE"/>
    <property type="match status" value="1"/>
</dbReference>
<evidence type="ECO:0000313" key="5">
    <source>
        <dbReference type="Proteomes" id="UP000663845"/>
    </source>
</evidence>
<dbReference type="SUPFAM" id="SSF56300">
    <property type="entry name" value="Metallo-dependent phosphatases"/>
    <property type="match status" value="1"/>
</dbReference>
<protein>
    <recommendedName>
        <fullName evidence="2">Calcineurin-like phosphoesterase domain-containing protein</fullName>
    </recommendedName>
</protein>
<sequence length="242" mass="28002">MATHRKVSTRIVCISDTHSNYGFDLPDGDILIHAGDLTQTGKRDECEYVLNWFKSLKQFRLKILIAGNHDVTLDKTYYDTNWKWIHMEPENTIEIINMFNDSTLQNDYGIIYLQDQIFIDPVTQLKFYGSPWQPAFCNWAFNIKRDSEEIRLVWNKIPLDTDILITHGPPYSILDSTKGKEHAGCKALFERVQIIKPKLHVFGHIHEGYGKQQDGDEQTIFVNASTCDLAYRPVQLPIVVEL</sequence>
<dbReference type="CDD" id="cd07379">
    <property type="entry name" value="MPP_239FB"/>
    <property type="match status" value="1"/>
</dbReference>
<comment type="caution">
    <text evidence="3">The sequence shown here is derived from an EMBL/GenBank/DDBJ whole genome shotgun (WGS) entry which is preliminary data.</text>
</comment>
<evidence type="ECO:0000259" key="2">
    <source>
        <dbReference type="Pfam" id="PF00149"/>
    </source>
</evidence>
<dbReference type="Proteomes" id="UP000663845">
    <property type="component" value="Unassembled WGS sequence"/>
</dbReference>